<dbReference type="Proteomes" id="UP000318237">
    <property type="component" value="Chromosome"/>
</dbReference>
<evidence type="ECO:0000313" key="3">
    <source>
        <dbReference type="EMBL" id="QDE47439.1"/>
    </source>
</evidence>
<dbReference type="EMBL" id="NMVR01000004">
    <property type="protein sequence ID" value="PJG41230.1"/>
    <property type="molecule type" value="Genomic_DNA"/>
</dbReference>
<gene>
    <name evidence="2" type="ORF">CGZ54_04270</name>
    <name evidence="3" type="ORF">EIN43_12180</name>
</gene>
<dbReference type="EMBL" id="CP041054">
    <property type="protein sequence ID" value="QDE47439.1"/>
    <property type="molecule type" value="Genomic_DNA"/>
</dbReference>
<keyword evidence="1" id="KW-0812">Transmembrane</keyword>
<keyword evidence="1" id="KW-1133">Transmembrane helix</keyword>
<evidence type="ECO:0000313" key="4">
    <source>
        <dbReference type="Proteomes" id="UP000231328"/>
    </source>
</evidence>
<dbReference type="AlphaFoldDB" id="A0A2J0R812"/>
<reference evidence="3 5" key="2">
    <citation type="submission" date="2019-06" db="EMBL/GenBank/DDBJ databases">
        <title>Whole genome sequencing of XDR Enterobacter.</title>
        <authorList>
            <person name="Gnana Soundari P."/>
            <person name="Vijayakumar R."/>
            <person name="Krishnan P."/>
        </authorList>
    </citation>
    <scope>NUCLEOTIDE SEQUENCE [LARGE SCALE GENOMIC DNA]</scope>
    <source>
        <strain evidence="3 5">C126</strain>
    </source>
</reference>
<evidence type="ECO:0000313" key="5">
    <source>
        <dbReference type="Proteomes" id="UP000318237"/>
    </source>
</evidence>
<sequence>MVCLMFVEQRGIVYLKAGSGVLLKLSFRFSKSTNIRCMYLVYIINLILMFSVACNIGEASILVWDYKYK</sequence>
<evidence type="ECO:0000313" key="2">
    <source>
        <dbReference type="EMBL" id="PJG41230.1"/>
    </source>
</evidence>
<keyword evidence="1" id="KW-0472">Membrane</keyword>
<reference evidence="2 4" key="1">
    <citation type="submission" date="2017-07" db="EMBL/GenBank/DDBJ databases">
        <title>Draft genome sequence of Enterobacter cloacae ST128, a clinical strain coproducing KPC-2 and NDM-1 carbapenemases.</title>
        <authorList>
            <person name="Li X."/>
        </authorList>
    </citation>
    <scope>NUCLEOTIDE SEQUENCE [LARGE SCALE GENOMIC DNA]</scope>
    <source>
        <strain evidence="2 4">HBY</strain>
    </source>
</reference>
<organism evidence="3 5">
    <name type="scientific">Enterobacter hormaechei</name>
    <dbReference type="NCBI Taxonomy" id="158836"/>
    <lineage>
        <taxon>Bacteria</taxon>
        <taxon>Pseudomonadati</taxon>
        <taxon>Pseudomonadota</taxon>
        <taxon>Gammaproteobacteria</taxon>
        <taxon>Enterobacterales</taxon>
        <taxon>Enterobacteriaceae</taxon>
        <taxon>Enterobacter</taxon>
        <taxon>Enterobacter cloacae complex</taxon>
    </lineage>
</organism>
<dbReference type="Proteomes" id="UP000231328">
    <property type="component" value="Unassembled WGS sequence"/>
</dbReference>
<evidence type="ECO:0000256" key="1">
    <source>
        <dbReference type="SAM" id="Phobius"/>
    </source>
</evidence>
<accession>A0A2J0R812</accession>
<name>A0A2J0R812_9ENTR</name>
<feature type="transmembrane region" description="Helical" evidence="1">
    <location>
        <begin position="39"/>
        <end position="64"/>
    </location>
</feature>
<proteinExistence type="predicted"/>
<protein>
    <submittedName>
        <fullName evidence="3">Uncharacterized protein</fullName>
    </submittedName>
</protein>